<protein>
    <submittedName>
        <fullName evidence="2">Uncharacterized protein</fullName>
    </submittedName>
</protein>
<evidence type="ECO:0000313" key="2">
    <source>
        <dbReference type="EMBL" id="CAL1600525.1"/>
    </source>
</evidence>
<gene>
    <name evidence="2" type="ORF">KC01_LOCUS28615</name>
</gene>
<feature type="compositionally biased region" description="Basic and acidic residues" evidence="1">
    <location>
        <begin position="7"/>
        <end position="25"/>
    </location>
</feature>
<feature type="region of interest" description="Disordered" evidence="1">
    <location>
        <begin position="1"/>
        <end position="36"/>
    </location>
</feature>
<reference evidence="2 3" key="1">
    <citation type="submission" date="2024-04" db="EMBL/GenBank/DDBJ databases">
        <authorList>
            <person name="Waldvogel A.-M."/>
            <person name="Schoenle A."/>
        </authorList>
    </citation>
    <scope>NUCLEOTIDE SEQUENCE [LARGE SCALE GENOMIC DNA]</scope>
</reference>
<dbReference type="AlphaFoldDB" id="A0AAV2LJV1"/>
<name>A0AAV2LJV1_KNICA</name>
<evidence type="ECO:0000256" key="1">
    <source>
        <dbReference type="SAM" id="MobiDB-lite"/>
    </source>
</evidence>
<sequence length="69" mass="7653">MGCQCRRAVEEHGGLKRGQLSEKPSESTSRLSPAEPVIMRAEEKKTSELCVIVVVVQVREKKTSIFTHG</sequence>
<proteinExistence type="predicted"/>
<organism evidence="2 3">
    <name type="scientific">Knipowitschia caucasica</name>
    <name type="common">Caucasian dwarf goby</name>
    <name type="synonym">Pomatoschistus caucasicus</name>
    <dbReference type="NCBI Taxonomy" id="637954"/>
    <lineage>
        <taxon>Eukaryota</taxon>
        <taxon>Metazoa</taxon>
        <taxon>Chordata</taxon>
        <taxon>Craniata</taxon>
        <taxon>Vertebrata</taxon>
        <taxon>Euteleostomi</taxon>
        <taxon>Actinopterygii</taxon>
        <taxon>Neopterygii</taxon>
        <taxon>Teleostei</taxon>
        <taxon>Neoteleostei</taxon>
        <taxon>Acanthomorphata</taxon>
        <taxon>Gobiaria</taxon>
        <taxon>Gobiiformes</taxon>
        <taxon>Gobioidei</taxon>
        <taxon>Gobiidae</taxon>
        <taxon>Gobiinae</taxon>
        <taxon>Knipowitschia</taxon>
    </lineage>
</organism>
<keyword evidence="3" id="KW-1185">Reference proteome</keyword>
<dbReference type="EMBL" id="OZ035825">
    <property type="protein sequence ID" value="CAL1600525.1"/>
    <property type="molecule type" value="Genomic_DNA"/>
</dbReference>
<dbReference type="Proteomes" id="UP001497482">
    <property type="component" value="Chromosome 3"/>
</dbReference>
<evidence type="ECO:0000313" key="3">
    <source>
        <dbReference type="Proteomes" id="UP001497482"/>
    </source>
</evidence>
<accession>A0AAV2LJV1</accession>